<reference evidence="10 11" key="1">
    <citation type="submission" date="2024-04" db="EMBL/GenBank/DDBJ databases">
        <title>Isolation of an actinomycete strain from pig manure.</title>
        <authorList>
            <person name="Gong T."/>
            <person name="Yu Z."/>
            <person name="An M."/>
            <person name="Wei C."/>
            <person name="Yang W."/>
            <person name="Liu L."/>
        </authorList>
    </citation>
    <scope>NUCLEOTIDE SEQUENCE [LARGE SCALE GENOMIC DNA]</scope>
    <source>
        <strain evidence="10 11">ZF39</strain>
    </source>
</reference>
<keyword evidence="5 8" id="KW-0378">Hydrolase</keyword>
<sequence length="137" mass="15076">MSRGWLIDKSAYARLGASPDFAEWLTRINRGLVYVTNVTLLELGFSATKADAWAQAIRSAPLALLMVEYLTPSMEDRALEVQQLLMERGEHRAPGVPDLLIAAVAEVADLTVLHVDKDFELIANVTGQPVERLTGPF</sequence>
<dbReference type="InterPro" id="IPR050556">
    <property type="entry name" value="Type_II_TA_system_RNase"/>
</dbReference>
<evidence type="ECO:0000313" key="11">
    <source>
        <dbReference type="Proteomes" id="UP001442841"/>
    </source>
</evidence>
<dbReference type="Gene3D" id="3.40.50.1010">
    <property type="entry name" value="5'-nuclease"/>
    <property type="match status" value="1"/>
</dbReference>
<comment type="similarity">
    <text evidence="7 8">Belongs to the PINc/VapC protein family.</text>
</comment>
<comment type="cofactor">
    <cofactor evidence="1 8">
        <name>Mg(2+)</name>
        <dbReference type="ChEBI" id="CHEBI:18420"/>
    </cofactor>
</comment>
<keyword evidence="6 8" id="KW-0460">Magnesium</keyword>
<dbReference type="PANTHER" id="PTHR33653:SF1">
    <property type="entry name" value="RIBONUCLEASE VAPC2"/>
    <property type="match status" value="1"/>
</dbReference>
<dbReference type="EC" id="3.1.-.-" evidence="8"/>
<evidence type="ECO:0000256" key="8">
    <source>
        <dbReference type="HAMAP-Rule" id="MF_00265"/>
    </source>
</evidence>
<dbReference type="HAMAP" id="MF_00265">
    <property type="entry name" value="VapC_Nob1"/>
    <property type="match status" value="1"/>
</dbReference>
<feature type="domain" description="PIN" evidence="9">
    <location>
        <begin position="20"/>
        <end position="123"/>
    </location>
</feature>
<accession>A0ABZ3FIZ5</accession>
<dbReference type="Pfam" id="PF01850">
    <property type="entry name" value="PIN"/>
    <property type="match status" value="1"/>
</dbReference>
<feature type="binding site" evidence="8">
    <location>
        <position position="8"/>
    </location>
    <ligand>
        <name>Mg(2+)</name>
        <dbReference type="ChEBI" id="CHEBI:18420"/>
    </ligand>
</feature>
<dbReference type="PANTHER" id="PTHR33653">
    <property type="entry name" value="RIBONUCLEASE VAPC2"/>
    <property type="match status" value="1"/>
</dbReference>
<protein>
    <recommendedName>
        <fullName evidence="8">Ribonuclease VapC</fullName>
        <shortName evidence="8">RNase VapC</shortName>
        <ecNumber evidence="8">3.1.-.-</ecNumber>
    </recommendedName>
    <alternativeName>
        <fullName evidence="8">Toxin VapC</fullName>
    </alternativeName>
</protein>
<proteinExistence type="inferred from homology"/>
<dbReference type="SUPFAM" id="SSF88723">
    <property type="entry name" value="PIN domain-like"/>
    <property type="match status" value="1"/>
</dbReference>
<dbReference type="InterPro" id="IPR029060">
    <property type="entry name" value="PIN-like_dom_sf"/>
</dbReference>
<feature type="binding site" evidence="8">
    <location>
        <position position="98"/>
    </location>
    <ligand>
        <name>Mg(2+)</name>
        <dbReference type="ChEBI" id="CHEBI:18420"/>
    </ligand>
</feature>
<dbReference type="InterPro" id="IPR002716">
    <property type="entry name" value="PIN_dom"/>
</dbReference>
<dbReference type="CDD" id="cd18755">
    <property type="entry name" value="PIN_MtVapC3_VapC21-like"/>
    <property type="match status" value="1"/>
</dbReference>
<organism evidence="10 11">
    <name type="scientific">Ammonicoccus fulvus</name>
    <dbReference type="NCBI Taxonomy" id="3138240"/>
    <lineage>
        <taxon>Bacteria</taxon>
        <taxon>Bacillati</taxon>
        <taxon>Actinomycetota</taxon>
        <taxon>Actinomycetes</taxon>
        <taxon>Propionibacteriales</taxon>
        <taxon>Propionibacteriaceae</taxon>
        <taxon>Ammonicoccus</taxon>
    </lineage>
</organism>
<gene>
    <name evidence="8" type="primary">vapC</name>
    <name evidence="10" type="ORF">AADG42_01215</name>
</gene>
<evidence type="ECO:0000256" key="4">
    <source>
        <dbReference type="ARBA" id="ARBA00022723"/>
    </source>
</evidence>
<dbReference type="InterPro" id="IPR022907">
    <property type="entry name" value="VapC_family"/>
</dbReference>
<evidence type="ECO:0000259" key="9">
    <source>
        <dbReference type="Pfam" id="PF01850"/>
    </source>
</evidence>
<keyword evidence="4 8" id="KW-0479">Metal-binding</keyword>
<comment type="function">
    <text evidence="8">Toxic component of a toxin-antitoxin (TA) system. An RNase.</text>
</comment>
<dbReference type="Proteomes" id="UP001442841">
    <property type="component" value="Chromosome"/>
</dbReference>
<evidence type="ECO:0000256" key="5">
    <source>
        <dbReference type="ARBA" id="ARBA00022801"/>
    </source>
</evidence>
<dbReference type="EMBL" id="CP154795">
    <property type="protein sequence ID" value="XAN05984.1"/>
    <property type="molecule type" value="Genomic_DNA"/>
</dbReference>
<name>A0ABZ3FIZ5_9ACTN</name>
<keyword evidence="3 8" id="KW-0540">Nuclease</keyword>
<evidence type="ECO:0000256" key="6">
    <source>
        <dbReference type="ARBA" id="ARBA00022842"/>
    </source>
</evidence>
<keyword evidence="11" id="KW-1185">Reference proteome</keyword>
<evidence type="ECO:0000256" key="2">
    <source>
        <dbReference type="ARBA" id="ARBA00022649"/>
    </source>
</evidence>
<evidence type="ECO:0000256" key="1">
    <source>
        <dbReference type="ARBA" id="ARBA00001946"/>
    </source>
</evidence>
<evidence type="ECO:0000256" key="3">
    <source>
        <dbReference type="ARBA" id="ARBA00022722"/>
    </source>
</evidence>
<dbReference type="RefSeq" id="WP_425307419.1">
    <property type="nucleotide sequence ID" value="NZ_CP154795.1"/>
</dbReference>
<keyword evidence="8" id="KW-0800">Toxin</keyword>
<keyword evidence="2 8" id="KW-1277">Toxin-antitoxin system</keyword>
<evidence type="ECO:0000313" key="10">
    <source>
        <dbReference type="EMBL" id="XAN05984.1"/>
    </source>
</evidence>
<evidence type="ECO:0000256" key="7">
    <source>
        <dbReference type="ARBA" id="ARBA00038093"/>
    </source>
</evidence>